<evidence type="ECO:0000256" key="1">
    <source>
        <dbReference type="SAM" id="MobiDB-lite"/>
    </source>
</evidence>
<feature type="compositionally biased region" description="Basic and acidic residues" evidence="1">
    <location>
        <begin position="208"/>
        <end position="234"/>
    </location>
</feature>
<reference evidence="3" key="1">
    <citation type="journal article" date="2019" name="Int. J. Syst. Evol. Microbiol.">
        <title>The Global Catalogue of Microorganisms (GCM) 10K type strain sequencing project: providing services to taxonomists for standard genome sequencing and annotation.</title>
        <authorList>
            <consortium name="The Broad Institute Genomics Platform"/>
            <consortium name="The Broad Institute Genome Sequencing Center for Infectious Disease"/>
            <person name="Wu L."/>
            <person name="Ma J."/>
        </authorList>
    </citation>
    <scope>NUCLEOTIDE SEQUENCE [LARGE SCALE GENOMIC DNA]</scope>
    <source>
        <strain evidence="3">KCTC 3913</strain>
    </source>
</reference>
<feature type="region of interest" description="Disordered" evidence="1">
    <location>
        <begin position="190"/>
        <end position="250"/>
    </location>
</feature>
<name>A0ABW5RTA6_9BACI</name>
<organism evidence="2 3">
    <name type="scientific">Bacillus seohaeanensis</name>
    <dbReference type="NCBI Taxonomy" id="284580"/>
    <lineage>
        <taxon>Bacteria</taxon>
        <taxon>Bacillati</taxon>
        <taxon>Bacillota</taxon>
        <taxon>Bacilli</taxon>
        <taxon>Bacillales</taxon>
        <taxon>Bacillaceae</taxon>
        <taxon>Bacillus</taxon>
    </lineage>
</organism>
<dbReference type="Gene3D" id="2.10.10.20">
    <property type="entry name" value="Carbohydrate-binding module superfamily 5/12"/>
    <property type="match status" value="1"/>
</dbReference>
<sequence length="491" mass="54394">MKTVNKKTVTIDLRQSTVIPLPQFIQNDTNILEFIVKDNRIDADLSNIGRIVVNYKRPDNHIVSRLLTPVNNTVSYEIGNEEMEVAGRGKLEIQFFSLDNLERISTKKLEVRIHENIGSSAIQEDDEDLTILQELFIEVGSVSDYAQEQGDYAKLQGNYAKTQGDYAKTEAQNVSSVATDVSDAEELRVTAENERVTSENTRGINESTRIDNENVRQSNETDRKNAESTRETNEQIRQTQEQQRQTNTAQAISDVETATANANEAANESQTLVDTYIHLGDYSSTTTYVVNNEVRYNGSTWRCIQDCTGVTPVEGVNWTLVAKRGMDGTGSVSSVNGSSPDQTGNVTIETFSGDYNDLINKPNIPTSPDDIGAATTQSVTDVDNKIGLLSDDVGAVDQRVTDHLNEYMPHDDELNEYASDQDEKGVYRVVDFKRPDGTLHLKSTLSNPDAQGKYQTCTLQFYEADGVTVALTKTWTFTLGTDGSFSAKEVA</sequence>
<evidence type="ECO:0000313" key="3">
    <source>
        <dbReference type="Proteomes" id="UP001597506"/>
    </source>
</evidence>
<keyword evidence="3" id="KW-1185">Reference proteome</keyword>
<proteinExistence type="predicted"/>
<dbReference type="Proteomes" id="UP001597506">
    <property type="component" value="Unassembled WGS sequence"/>
</dbReference>
<evidence type="ECO:0008006" key="4">
    <source>
        <dbReference type="Google" id="ProtNLM"/>
    </source>
</evidence>
<accession>A0ABW5RTA6</accession>
<evidence type="ECO:0000313" key="2">
    <source>
        <dbReference type="EMBL" id="MFD2681219.1"/>
    </source>
</evidence>
<gene>
    <name evidence="2" type="ORF">ACFSUL_10735</name>
</gene>
<dbReference type="EMBL" id="JBHUMF010000026">
    <property type="protein sequence ID" value="MFD2681219.1"/>
    <property type="molecule type" value="Genomic_DNA"/>
</dbReference>
<protein>
    <recommendedName>
        <fullName evidence="4">BppU N-terminal domain-containing protein</fullName>
    </recommendedName>
</protein>
<comment type="caution">
    <text evidence="2">The sequence shown here is derived from an EMBL/GenBank/DDBJ whole genome shotgun (WGS) entry which is preliminary data.</text>
</comment>
<feature type="compositionally biased region" description="Polar residues" evidence="1">
    <location>
        <begin position="198"/>
        <end position="207"/>
    </location>
</feature>
<dbReference type="RefSeq" id="WP_377935239.1">
    <property type="nucleotide sequence ID" value="NZ_JBHUMF010000026.1"/>
</dbReference>
<feature type="compositionally biased region" description="Low complexity" evidence="1">
    <location>
        <begin position="235"/>
        <end position="250"/>
    </location>
</feature>